<dbReference type="AlphaFoldDB" id="A0A2G9T6M3"/>
<dbReference type="InterPro" id="IPR036961">
    <property type="entry name" value="Kinesin_motor_dom_sf"/>
</dbReference>
<comment type="similarity">
    <text evidence="5">Belongs to the TRAFAC class myosin-kinesin ATPase superfamily. Myosin family.</text>
</comment>
<dbReference type="GO" id="GO:0051015">
    <property type="term" value="F:actin filament binding"/>
    <property type="evidence" value="ECO:0007669"/>
    <property type="project" value="TreeGrafter"/>
</dbReference>
<evidence type="ECO:0000256" key="5">
    <source>
        <dbReference type="PROSITE-ProRule" id="PRU00782"/>
    </source>
</evidence>
<evidence type="ECO:0000256" key="1">
    <source>
        <dbReference type="ARBA" id="ARBA00022741"/>
    </source>
</evidence>
<evidence type="ECO:0000259" key="6">
    <source>
        <dbReference type="PROSITE" id="PS51456"/>
    </source>
</evidence>
<evidence type="ECO:0000313" key="7">
    <source>
        <dbReference type="EMBL" id="PIO53595.1"/>
    </source>
</evidence>
<dbReference type="GO" id="GO:0043491">
    <property type="term" value="P:phosphatidylinositol 3-kinase/protein kinase B signal transduction"/>
    <property type="evidence" value="ECO:0007669"/>
    <property type="project" value="TreeGrafter"/>
</dbReference>
<accession>A0A2G9T6M3</accession>
<dbReference type="PROSITE" id="PS51456">
    <property type="entry name" value="MYOSIN_MOTOR"/>
    <property type="match status" value="1"/>
</dbReference>
<keyword evidence="2 5" id="KW-0067">ATP-binding</keyword>
<dbReference type="InterPro" id="IPR027417">
    <property type="entry name" value="P-loop_NTPase"/>
</dbReference>
<dbReference type="GO" id="GO:2000134">
    <property type="term" value="P:negative regulation of G1/S transition of mitotic cell cycle"/>
    <property type="evidence" value="ECO:0007669"/>
    <property type="project" value="TreeGrafter"/>
</dbReference>
<dbReference type="GO" id="GO:0003774">
    <property type="term" value="F:cytoskeletal motor activity"/>
    <property type="evidence" value="ECO:0007669"/>
    <property type="project" value="UniProtKB-UniRule"/>
</dbReference>
<dbReference type="GO" id="GO:0048812">
    <property type="term" value="P:neuron projection morphogenesis"/>
    <property type="evidence" value="ECO:0007669"/>
    <property type="project" value="TreeGrafter"/>
</dbReference>
<sequence length="82" mass="8843">MTGHNQCIVLTGNSGSGKTTQLRNFVHYLAEVAGWTRSLPYEKLALALGVVEAFGHAASALHRDSTRFLHLFSLGFDKAAAL</sequence>
<feature type="domain" description="Myosin motor" evidence="6">
    <location>
        <begin position="1"/>
        <end position="82"/>
    </location>
</feature>
<dbReference type="SUPFAM" id="SSF52540">
    <property type="entry name" value="P-loop containing nucleoside triphosphate hydrolases"/>
    <property type="match status" value="1"/>
</dbReference>
<evidence type="ECO:0000256" key="3">
    <source>
        <dbReference type="ARBA" id="ARBA00023123"/>
    </source>
</evidence>
<feature type="non-terminal residue" evidence="7">
    <location>
        <position position="82"/>
    </location>
</feature>
<dbReference type="GO" id="GO:0005654">
    <property type="term" value="C:nucleoplasm"/>
    <property type="evidence" value="ECO:0007669"/>
    <property type="project" value="TreeGrafter"/>
</dbReference>
<dbReference type="GO" id="GO:0016459">
    <property type="term" value="C:myosin complex"/>
    <property type="evidence" value="ECO:0007669"/>
    <property type="project" value="UniProtKB-KW"/>
</dbReference>
<proteinExistence type="inferred from homology"/>
<dbReference type="PANTHER" id="PTHR47335:SF1">
    <property type="entry name" value="UNCONVENTIONAL MYOSIN-XVI"/>
    <property type="match status" value="1"/>
</dbReference>
<evidence type="ECO:0000313" key="8">
    <source>
        <dbReference type="Proteomes" id="UP000230423"/>
    </source>
</evidence>
<comment type="caution">
    <text evidence="5">Lacks conserved residue(s) required for the propagation of feature annotation.</text>
</comment>
<dbReference type="GO" id="GO:0019903">
    <property type="term" value="F:protein phosphatase binding"/>
    <property type="evidence" value="ECO:0007669"/>
    <property type="project" value="TreeGrafter"/>
</dbReference>
<dbReference type="Pfam" id="PF00063">
    <property type="entry name" value="Myosin_head"/>
    <property type="match status" value="1"/>
</dbReference>
<dbReference type="Proteomes" id="UP000230423">
    <property type="component" value="Unassembled WGS sequence"/>
</dbReference>
<dbReference type="OrthoDB" id="2505895at2759"/>
<dbReference type="InterPro" id="IPR001609">
    <property type="entry name" value="Myosin_head_motor_dom-like"/>
</dbReference>
<dbReference type="GO" id="GO:0005524">
    <property type="term" value="F:ATP binding"/>
    <property type="evidence" value="ECO:0007669"/>
    <property type="project" value="UniProtKB-UniRule"/>
</dbReference>
<evidence type="ECO:0000256" key="4">
    <source>
        <dbReference type="ARBA" id="ARBA00023175"/>
    </source>
</evidence>
<dbReference type="PRINTS" id="PR00193">
    <property type="entry name" value="MYOSINHEAVY"/>
</dbReference>
<dbReference type="InterPro" id="IPR052838">
    <property type="entry name" value="Myosin-XVI"/>
</dbReference>
<keyword evidence="4 5" id="KW-0505">Motor protein</keyword>
<keyword evidence="3 5" id="KW-0518">Myosin</keyword>
<keyword evidence="8" id="KW-1185">Reference proteome</keyword>
<organism evidence="7 8">
    <name type="scientific">Teladorsagia circumcincta</name>
    <name type="common">Brown stomach worm</name>
    <name type="synonym">Ostertagia circumcincta</name>
    <dbReference type="NCBI Taxonomy" id="45464"/>
    <lineage>
        <taxon>Eukaryota</taxon>
        <taxon>Metazoa</taxon>
        <taxon>Ecdysozoa</taxon>
        <taxon>Nematoda</taxon>
        <taxon>Chromadorea</taxon>
        <taxon>Rhabditida</taxon>
        <taxon>Rhabditina</taxon>
        <taxon>Rhabditomorpha</taxon>
        <taxon>Strongyloidea</taxon>
        <taxon>Trichostrongylidae</taxon>
        <taxon>Teladorsagia</taxon>
    </lineage>
</organism>
<reference evidence="7 8" key="1">
    <citation type="submission" date="2015-09" db="EMBL/GenBank/DDBJ databases">
        <title>Draft genome of the parasitic nematode Teladorsagia circumcincta isolate WARC Sus (inbred).</title>
        <authorList>
            <person name="Mitreva M."/>
        </authorList>
    </citation>
    <scope>NUCLEOTIDE SEQUENCE [LARGE SCALE GENOMIC DNA]</scope>
    <source>
        <strain evidence="7 8">S</strain>
    </source>
</reference>
<dbReference type="PANTHER" id="PTHR47335">
    <property type="entry name" value="UNCONVENTIONAL MYOSIN-XVI"/>
    <property type="match status" value="1"/>
</dbReference>
<dbReference type="Gene3D" id="3.40.850.10">
    <property type="entry name" value="Kinesin motor domain"/>
    <property type="match status" value="1"/>
</dbReference>
<feature type="binding site" evidence="5">
    <location>
        <begin position="12"/>
        <end position="19"/>
    </location>
    <ligand>
        <name>ATP</name>
        <dbReference type="ChEBI" id="CHEBI:30616"/>
    </ligand>
</feature>
<keyword evidence="5" id="KW-0009">Actin-binding</keyword>
<dbReference type="GO" id="GO:0048471">
    <property type="term" value="C:perinuclear region of cytoplasm"/>
    <property type="evidence" value="ECO:0007669"/>
    <property type="project" value="TreeGrafter"/>
</dbReference>
<dbReference type="EMBL" id="KZ409987">
    <property type="protein sequence ID" value="PIO53595.1"/>
    <property type="molecule type" value="Genomic_DNA"/>
</dbReference>
<protein>
    <recommendedName>
        <fullName evidence="6">Myosin motor domain-containing protein</fullName>
    </recommendedName>
</protein>
<keyword evidence="1 5" id="KW-0547">Nucleotide-binding</keyword>
<evidence type="ECO:0000256" key="2">
    <source>
        <dbReference type="ARBA" id="ARBA00022840"/>
    </source>
</evidence>
<gene>
    <name evidence="7" type="ORF">TELCIR_25064</name>
</gene>
<name>A0A2G9T6M3_TELCI</name>